<comment type="caution">
    <text evidence="2">The sequence shown here is derived from an EMBL/GenBank/DDBJ whole genome shotgun (WGS) entry which is preliminary data.</text>
</comment>
<protein>
    <recommendedName>
        <fullName evidence="4">YtxH domain-containing protein</fullName>
    </recommendedName>
</protein>
<dbReference type="RefSeq" id="WP_344898427.1">
    <property type="nucleotide sequence ID" value="NZ_BAAAWD010000012.1"/>
</dbReference>
<dbReference type="EMBL" id="BAAAWD010000012">
    <property type="protein sequence ID" value="GAA3016093.1"/>
    <property type="molecule type" value="Genomic_DNA"/>
</dbReference>
<gene>
    <name evidence="2" type="ORF">GCM10017559_44630</name>
</gene>
<accession>A0ABP6KQ36</accession>
<name>A0ABP6KQ36_9ACTN</name>
<evidence type="ECO:0008006" key="4">
    <source>
        <dbReference type="Google" id="ProtNLM"/>
    </source>
</evidence>
<evidence type="ECO:0000313" key="3">
    <source>
        <dbReference type="Proteomes" id="UP001499930"/>
    </source>
</evidence>
<evidence type="ECO:0000313" key="2">
    <source>
        <dbReference type="EMBL" id="GAA3016093.1"/>
    </source>
</evidence>
<proteinExistence type="predicted"/>
<sequence>MRYRMMFCVGFAAGYVLGSRAGRERYEQIKRMAQRVSDNPSVQETAGLVGAKVSRATGVAKDKVSDVAKNRLPFLKSANGWHGDEVDETGTGWPENQRTSAPY</sequence>
<feature type="region of interest" description="Disordered" evidence="1">
    <location>
        <begin position="79"/>
        <end position="103"/>
    </location>
</feature>
<dbReference type="Proteomes" id="UP001499930">
    <property type="component" value="Unassembled WGS sequence"/>
</dbReference>
<feature type="compositionally biased region" description="Polar residues" evidence="1">
    <location>
        <begin position="94"/>
        <end position="103"/>
    </location>
</feature>
<organism evidence="2 3">
    <name type="scientific">Streptosporangium longisporum</name>
    <dbReference type="NCBI Taxonomy" id="46187"/>
    <lineage>
        <taxon>Bacteria</taxon>
        <taxon>Bacillati</taxon>
        <taxon>Actinomycetota</taxon>
        <taxon>Actinomycetes</taxon>
        <taxon>Streptosporangiales</taxon>
        <taxon>Streptosporangiaceae</taxon>
        <taxon>Streptosporangium</taxon>
    </lineage>
</organism>
<evidence type="ECO:0000256" key="1">
    <source>
        <dbReference type="SAM" id="MobiDB-lite"/>
    </source>
</evidence>
<keyword evidence="3" id="KW-1185">Reference proteome</keyword>
<reference evidence="3" key="1">
    <citation type="journal article" date="2019" name="Int. J. Syst. Evol. Microbiol.">
        <title>The Global Catalogue of Microorganisms (GCM) 10K type strain sequencing project: providing services to taxonomists for standard genome sequencing and annotation.</title>
        <authorList>
            <consortium name="The Broad Institute Genomics Platform"/>
            <consortium name="The Broad Institute Genome Sequencing Center for Infectious Disease"/>
            <person name="Wu L."/>
            <person name="Ma J."/>
        </authorList>
    </citation>
    <scope>NUCLEOTIDE SEQUENCE [LARGE SCALE GENOMIC DNA]</scope>
    <source>
        <strain evidence="3">JCM 3106</strain>
    </source>
</reference>